<dbReference type="Gene3D" id="3.40.50.10190">
    <property type="entry name" value="BRCT domain"/>
    <property type="match status" value="2"/>
</dbReference>
<dbReference type="InterPro" id="IPR036420">
    <property type="entry name" value="BRCT_dom_sf"/>
</dbReference>
<protein>
    <recommendedName>
        <fullName evidence="8">BRCT domain-containing protein</fullName>
    </recommendedName>
</protein>
<dbReference type="PANTHER" id="PTHR13763:SF0">
    <property type="entry name" value="BREAST CANCER TYPE 1 SUSCEPTIBILITY PROTEIN"/>
    <property type="match status" value="1"/>
</dbReference>
<keyword evidence="2" id="KW-0677">Repeat</keyword>
<dbReference type="GO" id="GO:0070531">
    <property type="term" value="C:BRCA1-A complex"/>
    <property type="evidence" value="ECO:0007669"/>
    <property type="project" value="TreeGrafter"/>
</dbReference>
<dbReference type="SUPFAM" id="SSF52113">
    <property type="entry name" value="BRCT domain"/>
    <property type="match status" value="1"/>
</dbReference>
<comment type="caution">
    <text evidence="6">The sequence shown here is derived from an EMBL/GenBank/DDBJ whole genome shotgun (WGS) entry which is preliminary data.</text>
</comment>
<accession>A0A3S5C6P3</accession>
<sequence length="223" mass="24006">MLIRGEGCWILSFDWIETCAHVKQRVEEEGFEVAGCSTAPASYAPRRARLSREAGSLGLFNGLNMCFPGNFVFPMPSKDELISLARAGGASVFNRDISNPTSLARLAKECLTTELSAPADGPLYGANLLIIYDPKSKQQTSKSNAISGAPPRCDVDIHEGRLTSEVEELAIGARKILADQGSESSVTNSCSDASRIVLLPASWLIDCIAHYRILPAGQHNIPT</sequence>
<evidence type="ECO:0000256" key="1">
    <source>
        <dbReference type="ARBA" id="ARBA00004123"/>
    </source>
</evidence>
<gene>
    <name evidence="6" type="ORF">PXEA_LOCUS32390</name>
</gene>
<evidence type="ECO:0000256" key="4">
    <source>
        <dbReference type="ARBA" id="ARBA00023204"/>
    </source>
</evidence>
<evidence type="ECO:0000313" key="7">
    <source>
        <dbReference type="Proteomes" id="UP000784294"/>
    </source>
</evidence>
<name>A0A3S5C6P3_9PLAT</name>
<dbReference type="AlphaFoldDB" id="A0A3S5C6P3"/>
<dbReference type="InterPro" id="IPR031099">
    <property type="entry name" value="BRCA1-associated"/>
</dbReference>
<keyword evidence="5" id="KW-0539">Nucleus</keyword>
<dbReference type="GO" id="GO:0045944">
    <property type="term" value="P:positive regulation of transcription by RNA polymerase II"/>
    <property type="evidence" value="ECO:0007669"/>
    <property type="project" value="TreeGrafter"/>
</dbReference>
<evidence type="ECO:0000256" key="5">
    <source>
        <dbReference type="ARBA" id="ARBA00023242"/>
    </source>
</evidence>
<dbReference type="PANTHER" id="PTHR13763">
    <property type="entry name" value="BREAST CANCER TYPE 1 SUSCEPTIBILITY PROTEIN BRCA1"/>
    <property type="match status" value="1"/>
</dbReference>
<organism evidence="6 7">
    <name type="scientific">Protopolystoma xenopodis</name>
    <dbReference type="NCBI Taxonomy" id="117903"/>
    <lineage>
        <taxon>Eukaryota</taxon>
        <taxon>Metazoa</taxon>
        <taxon>Spiralia</taxon>
        <taxon>Lophotrochozoa</taxon>
        <taxon>Platyhelminthes</taxon>
        <taxon>Monogenea</taxon>
        <taxon>Polyopisthocotylea</taxon>
        <taxon>Polystomatidea</taxon>
        <taxon>Polystomatidae</taxon>
        <taxon>Protopolystoma</taxon>
    </lineage>
</organism>
<dbReference type="GO" id="GO:0031436">
    <property type="term" value="C:BRCA1-BARD1 complex"/>
    <property type="evidence" value="ECO:0007669"/>
    <property type="project" value="TreeGrafter"/>
</dbReference>
<comment type="subcellular location">
    <subcellularLocation>
        <location evidence="1">Nucleus</location>
    </subcellularLocation>
</comment>
<keyword evidence="3" id="KW-0227">DNA damage</keyword>
<evidence type="ECO:0000313" key="6">
    <source>
        <dbReference type="EMBL" id="VEL38950.1"/>
    </source>
</evidence>
<proteinExistence type="predicted"/>
<evidence type="ECO:0008006" key="8">
    <source>
        <dbReference type="Google" id="ProtNLM"/>
    </source>
</evidence>
<keyword evidence="7" id="KW-1185">Reference proteome</keyword>
<dbReference type="OrthoDB" id="2384350at2759"/>
<dbReference type="GO" id="GO:0000724">
    <property type="term" value="P:double-strand break repair via homologous recombination"/>
    <property type="evidence" value="ECO:0007669"/>
    <property type="project" value="TreeGrafter"/>
</dbReference>
<dbReference type="Proteomes" id="UP000784294">
    <property type="component" value="Unassembled WGS sequence"/>
</dbReference>
<dbReference type="EMBL" id="CAAALY010259586">
    <property type="protein sequence ID" value="VEL38950.1"/>
    <property type="molecule type" value="Genomic_DNA"/>
</dbReference>
<dbReference type="GO" id="GO:0004842">
    <property type="term" value="F:ubiquitin-protein transferase activity"/>
    <property type="evidence" value="ECO:0007669"/>
    <property type="project" value="TreeGrafter"/>
</dbReference>
<reference evidence="6" key="1">
    <citation type="submission" date="2018-11" db="EMBL/GenBank/DDBJ databases">
        <authorList>
            <consortium name="Pathogen Informatics"/>
        </authorList>
    </citation>
    <scope>NUCLEOTIDE SEQUENCE</scope>
</reference>
<keyword evidence="4" id="KW-0234">DNA repair</keyword>
<evidence type="ECO:0000256" key="3">
    <source>
        <dbReference type="ARBA" id="ARBA00022763"/>
    </source>
</evidence>
<evidence type="ECO:0000256" key="2">
    <source>
        <dbReference type="ARBA" id="ARBA00022737"/>
    </source>
</evidence>